<dbReference type="InterPro" id="IPR020904">
    <property type="entry name" value="Sc_DH/Rdtase_CS"/>
</dbReference>
<dbReference type="Proteomes" id="UP000325273">
    <property type="component" value="Unassembled WGS sequence"/>
</dbReference>
<comment type="caution">
    <text evidence="5">The sequence shown here is derived from an EMBL/GenBank/DDBJ whole genome shotgun (WGS) entry which is preliminary data.</text>
</comment>
<feature type="domain" description="Ketoreductase" evidence="4">
    <location>
        <begin position="10"/>
        <end position="195"/>
    </location>
</feature>
<dbReference type="Pfam" id="PF00106">
    <property type="entry name" value="adh_short"/>
    <property type="match status" value="1"/>
</dbReference>
<dbReference type="PANTHER" id="PTHR44196:SF1">
    <property type="entry name" value="DEHYDROGENASE_REDUCTASE SDR FAMILY MEMBER 7B"/>
    <property type="match status" value="1"/>
</dbReference>
<organism evidence="5 6">
    <name type="scientific">Paraburkholderia panacisoli</name>
    <dbReference type="NCBI Taxonomy" id="2603818"/>
    <lineage>
        <taxon>Bacteria</taxon>
        <taxon>Pseudomonadati</taxon>
        <taxon>Pseudomonadota</taxon>
        <taxon>Betaproteobacteria</taxon>
        <taxon>Burkholderiales</taxon>
        <taxon>Burkholderiaceae</taxon>
        <taxon>Paraburkholderia</taxon>
    </lineage>
</organism>
<dbReference type="SMART" id="SM00822">
    <property type="entry name" value="PKS_KR"/>
    <property type="match status" value="1"/>
</dbReference>
<dbReference type="AlphaFoldDB" id="A0A5B0GZ43"/>
<sequence>MGQVSAGGERGVVITGSSAGLGRALALCYSAPNITLGLIGRNPERLESIASECRARGAEVVIGCLDVRDSAAIQQWVFDFDQHCPIDLLIANAGVASTLQSADDWEGIDRTTGVIDTNLYGALHTVLPVIERMRSRRSGQIAVVSSLAALRGMAISPAYCASKAALMSYCDSVRPILARDHVALSVIMPGFVKTAMSDVFPGNKPYMWSAEKAALHIQHNLARRNVEIAFPFRLAFGMKLLRLLPAKVADAILGRLSYLPREEL</sequence>
<dbReference type="InterPro" id="IPR057326">
    <property type="entry name" value="KR_dom"/>
</dbReference>
<proteinExistence type="inferred from homology"/>
<evidence type="ECO:0000256" key="2">
    <source>
        <dbReference type="ARBA" id="ARBA00023002"/>
    </source>
</evidence>
<accession>A0A5B0GZ43</accession>
<evidence type="ECO:0000256" key="1">
    <source>
        <dbReference type="ARBA" id="ARBA00006484"/>
    </source>
</evidence>
<dbReference type="PRINTS" id="PR00080">
    <property type="entry name" value="SDRFAMILY"/>
</dbReference>
<name>A0A5B0GZ43_9BURK</name>
<dbReference type="PROSITE" id="PS00061">
    <property type="entry name" value="ADH_SHORT"/>
    <property type="match status" value="1"/>
</dbReference>
<dbReference type="InterPro" id="IPR002347">
    <property type="entry name" value="SDR_fam"/>
</dbReference>
<reference evidence="5 6" key="1">
    <citation type="submission" date="2019-08" db="EMBL/GenBank/DDBJ databases">
        <title>Paraburkholderia sp. DCY113.</title>
        <authorList>
            <person name="Kang J."/>
        </authorList>
    </citation>
    <scope>NUCLEOTIDE SEQUENCE [LARGE SCALE GENOMIC DNA]</scope>
    <source>
        <strain evidence="5 6">DCY113</strain>
    </source>
</reference>
<dbReference type="PANTHER" id="PTHR44196">
    <property type="entry name" value="DEHYDROGENASE/REDUCTASE SDR FAMILY MEMBER 7B"/>
    <property type="match status" value="1"/>
</dbReference>
<evidence type="ECO:0000256" key="3">
    <source>
        <dbReference type="RuleBase" id="RU000363"/>
    </source>
</evidence>
<evidence type="ECO:0000313" key="5">
    <source>
        <dbReference type="EMBL" id="KAA1008217.1"/>
    </source>
</evidence>
<evidence type="ECO:0000259" key="4">
    <source>
        <dbReference type="SMART" id="SM00822"/>
    </source>
</evidence>
<keyword evidence="6" id="KW-1185">Reference proteome</keyword>
<gene>
    <name evidence="5" type="ORF">FVF58_23055</name>
</gene>
<dbReference type="PRINTS" id="PR00081">
    <property type="entry name" value="GDHRDH"/>
</dbReference>
<keyword evidence="2" id="KW-0560">Oxidoreductase</keyword>
<dbReference type="GO" id="GO:0016020">
    <property type="term" value="C:membrane"/>
    <property type="evidence" value="ECO:0007669"/>
    <property type="project" value="TreeGrafter"/>
</dbReference>
<comment type="similarity">
    <text evidence="1 3">Belongs to the short-chain dehydrogenases/reductases (SDR) family.</text>
</comment>
<evidence type="ECO:0000313" key="6">
    <source>
        <dbReference type="Proteomes" id="UP000325273"/>
    </source>
</evidence>
<protein>
    <submittedName>
        <fullName evidence="5">SDR family NAD(P)-dependent oxidoreductase</fullName>
    </submittedName>
</protein>
<dbReference type="SUPFAM" id="SSF51735">
    <property type="entry name" value="NAD(P)-binding Rossmann-fold domains"/>
    <property type="match status" value="1"/>
</dbReference>
<dbReference type="GO" id="GO:0016491">
    <property type="term" value="F:oxidoreductase activity"/>
    <property type="evidence" value="ECO:0007669"/>
    <property type="project" value="UniProtKB-KW"/>
</dbReference>
<dbReference type="EMBL" id="VTUZ01000015">
    <property type="protein sequence ID" value="KAA1008217.1"/>
    <property type="molecule type" value="Genomic_DNA"/>
</dbReference>
<dbReference type="Gene3D" id="3.40.50.720">
    <property type="entry name" value="NAD(P)-binding Rossmann-like Domain"/>
    <property type="match status" value="1"/>
</dbReference>
<dbReference type="RefSeq" id="WP_149672144.1">
    <property type="nucleotide sequence ID" value="NZ_VTUZ01000015.1"/>
</dbReference>
<dbReference type="InterPro" id="IPR036291">
    <property type="entry name" value="NAD(P)-bd_dom_sf"/>
</dbReference>